<gene>
    <name evidence="1" type="ORF">HD598_000856</name>
</gene>
<evidence type="ECO:0008006" key="3">
    <source>
        <dbReference type="Google" id="ProtNLM"/>
    </source>
</evidence>
<dbReference type="AlphaFoldDB" id="A0A7W8TSM3"/>
<protein>
    <recommendedName>
        <fullName evidence="3">GIY-YIG domain-containing protein</fullName>
    </recommendedName>
</protein>
<sequence>MREPKLLLHPGIEHFGEQLRASRFGHKMTRELYAYPNRKPKERPRREDWPEEVWNDSAWMYRDEEHTEHSDVFLLAYRDAALTNFDLSMKYFSSLDQDDFEGALDHVLTKGRTFKPVQSLKPWDGVAGAYIMVFDEYRQFYIGQSNDIRSRIKKHWTHRKPFDSVLFGTRYDSIFPVDELRALDTTRIFAARSTNPYALEERTEKAADQRYCLNRMAGGEPPLTVMLGSHLPRNRSHGLAAVPLSPEDYDLEWDKVSLVISQARTSQNLRLIETLAGLDMTIYSIQREEGPPFHWSRRDAVAGAAARGELTVEEYAAFLQLMGEKVIWPES</sequence>
<comment type="caution">
    <text evidence="1">The sequence shown here is derived from an EMBL/GenBank/DDBJ whole genome shotgun (WGS) entry which is preliminary data.</text>
</comment>
<accession>A0A7W8TSM3</accession>
<dbReference type="CDD" id="cd00719">
    <property type="entry name" value="GIY-YIG_SF"/>
    <property type="match status" value="1"/>
</dbReference>
<organism evidence="1 2">
    <name type="scientific">Neomicrococcus aestuarii</name>
    <dbReference type="NCBI Taxonomy" id="556325"/>
    <lineage>
        <taxon>Bacteria</taxon>
        <taxon>Bacillati</taxon>
        <taxon>Actinomycetota</taxon>
        <taxon>Actinomycetes</taxon>
        <taxon>Micrococcales</taxon>
        <taxon>Micrococcaceae</taxon>
        <taxon>Neomicrococcus</taxon>
    </lineage>
</organism>
<proteinExistence type="predicted"/>
<dbReference type="Proteomes" id="UP000580797">
    <property type="component" value="Unassembled WGS sequence"/>
</dbReference>
<dbReference type="EMBL" id="JACHDR010000001">
    <property type="protein sequence ID" value="MBB5512169.1"/>
    <property type="molecule type" value="Genomic_DNA"/>
</dbReference>
<name>A0A7W8TSM3_9MICC</name>
<dbReference type="RefSeq" id="WP_183664049.1">
    <property type="nucleotide sequence ID" value="NZ_BAAARH010000003.1"/>
</dbReference>
<evidence type="ECO:0000313" key="2">
    <source>
        <dbReference type="Proteomes" id="UP000580797"/>
    </source>
</evidence>
<reference evidence="1 2" key="1">
    <citation type="submission" date="2020-08" db="EMBL/GenBank/DDBJ databases">
        <title>Sequencing the genomes of 1000 actinobacteria strains.</title>
        <authorList>
            <person name="Klenk H.-P."/>
        </authorList>
    </citation>
    <scope>NUCLEOTIDE SEQUENCE [LARGE SCALE GENOMIC DNA]</scope>
    <source>
        <strain evidence="1 2">DSM 105783</strain>
    </source>
</reference>
<evidence type="ECO:0000313" key="1">
    <source>
        <dbReference type="EMBL" id="MBB5512169.1"/>
    </source>
</evidence>